<sequence>MSAVVLYDGSAGATRCVEFAGLPGNLLPSHDGCQLILVHAWDRERQSGAHATAGGGTTPGTGSATPAEGVAARWRSARRSASS</sequence>
<dbReference type="EMBL" id="ATMH01010752">
    <property type="protein sequence ID" value="EPY16981.1"/>
    <property type="molecule type" value="Genomic_DNA"/>
</dbReference>
<keyword evidence="3" id="KW-1185">Reference proteome</keyword>
<organism evidence="2 3">
    <name type="scientific">Strigomonas culicis</name>
    <dbReference type="NCBI Taxonomy" id="28005"/>
    <lineage>
        <taxon>Eukaryota</taxon>
        <taxon>Discoba</taxon>
        <taxon>Euglenozoa</taxon>
        <taxon>Kinetoplastea</taxon>
        <taxon>Metakinetoplastina</taxon>
        <taxon>Trypanosomatida</taxon>
        <taxon>Trypanosomatidae</taxon>
        <taxon>Strigomonadinae</taxon>
        <taxon>Strigomonas</taxon>
    </lineage>
</organism>
<feature type="region of interest" description="Disordered" evidence="1">
    <location>
        <begin position="47"/>
        <end position="83"/>
    </location>
</feature>
<dbReference type="AlphaFoldDB" id="S9UQR7"/>
<dbReference type="Proteomes" id="UP000015354">
    <property type="component" value="Unassembled WGS sequence"/>
</dbReference>
<proteinExistence type="predicted"/>
<name>S9UQR7_9TRYP</name>
<accession>S9UQR7</accession>
<protein>
    <submittedName>
        <fullName evidence="2">Uncharacterized protein</fullName>
    </submittedName>
</protein>
<comment type="caution">
    <text evidence="2">The sequence shown here is derived from an EMBL/GenBank/DDBJ whole genome shotgun (WGS) entry which is preliminary data.</text>
</comment>
<gene>
    <name evidence="2" type="ORF">STCU_10872</name>
</gene>
<evidence type="ECO:0000256" key="1">
    <source>
        <dbReference type="SAM" id="MobiDB-lite"/>
    </source>
</evidence>
<evidence type="ECO:0000313" key="2">
    <source>
        <dbReference type="EMBL" id="EPY16981.1"/>
    </source>
</evidence>
<reference evidence="2 3" key="1">
    <citation type="journal article" date="2013" name="PLoS ONE">
        <title>Predicting the Proteins of Angomonas deanei, Strigomonas culicis and Their Respective Endosymbionts Reveals New Aspects of the Trypanosomatidae Family.</title>
        <authorList>
            <person name="Motta M.C."/>
            <person name="Martins A.C."/>
            <person name="de Souza S.S."/>
            <person name="Catta-Preta C.M."/>
            <person name="Silva R."/>
            <person name="Klein C.C."/>
            <person name="de Almeida L.G."/>
            <person name="de Lima Cunha O."/>
            <person name="Ciapina L.P."/>
            <person name="Brocchi M."/>
            <person name="Colabardini A.C."/>
            <person name="de Araujo Lima B."/>
            <person name="Machado C.R."/>
            <person name="de Almeida Soares C.M."/>
            <person name="Probst C.M."/>
            <person name="de Menezes C.B."/>
            <person name="Thompson C.E."/>
            <person name="Bartholomeu D.C."/>
            <person name="Gradia D.F."/>
            <person name="Pavoni D.P."/>
            <person name="Grisard E.C."/>
            <person name="Fantinatti-Garboggini F."/>
            <person name="Marchini F.K."/>
            <person name="Rodrigues-Luiz G.F."/>
            <person name="Wagner G."/>
            <person name="Goldman G.H."/>
            <person name="Fietto J.L."/>
            <person name="Elias M.C."/>
            <person name="Goldman M.H."/>
            <person name="Sagot M.F."/>
            <person name="Pereira M."/>
            <person name="Stoco P.H."/>
            <person name="de Mendonca-Neto R.P."/>
            <person name="Teixeira S.M."/>
            <person name="Maciel T.E."/>
            <person name="de Oliveira Mendes T.A."/>
            <person name="Urmenyi T.P."/>
            <person name="de Souza W."/>
            <person name="Schenkman S."/>
            <person name="de Vasconcelos A.T."/>
        </authorList>
    </citation>
    <scope>NUCLEOTIDE SEQUENCE [LARGE SCALE GENOMIC DNA]</scope>
</reference>
<dbReference type="OrthoDB" id="249725at2759"/>
<feature type="compositionally biased region" description="Low complexity" evidence="1">
    <location>
        <begin position="60"/>
        <end position="83"/>
    </location>
</feature>
<evidence type="ECO:0000313" key="3">
    <source>
        <dbReference type="Proteomes" id="UP000015354"/>
    </source>
</evidence>